<dbReference type="InterPro" id="IPR017452">
    <property type="entry name" value="GPCR_Rhodpsn_7TM"/>
</dbReference>
<keyword evidence="10 13" id="KW-0675">Receptor</keyword>
<feature type="domain" description="G-protein coupled receptors family 1 profile" evidence="15">
    <location>
        <begin position="41"/>
        <end position="290"/>
    </location>
</feature>
<dbReference type="AlphaFoldDB" id="A0AAV3ABS5"/>
<feature type="transmembrane region" description="Helical" evidence="14">
    <location>
        <begin position="26"/>
        <end position="47"/>
    </location>
</feature>
<evidence type="ECO:0000256" key="9">
    <source>
        <dbReference type="ARBA" id="ARBA00023157"/>
    </source>
</evidence>
<dbReference type="Gene3D" id="1.20.1070.10">
    <property type="entry name" value="Rhodopsin 7-helix transmembrane proteins"/>
    <property type="match status" value="1"/>
</dbReference>
<feature type="transmembrane region" description="Helical" evidence="14">
    <location>
        <begin position="59"/>
        <end position="78"/>
    </location>
</feature>
<dbReference type="FunFam" id="1.20.1070.10:FF:000001">
    <property type="entry name" value="Olfactory receptor"/>
    <property type="match status" value="1"/>
</dbReference>
<keyword evidence="17" id="KW-1185">Reference proteome</keyword>
<keyword evidence="9" id="KW-1015">Disulfide bond</keyword>
<dbReference type="PANTHER" id="PTHR24242">
    <property type="entry name" value="G-PROTEIN COUPLED RECEPTOR"/>
    <property type="match status" value="1"/>
</dbReference>
<protein>
    <recommendedName>
        <fullName evidence="14">Olfactory receptor</fullName>
    </recommendedName>
</protein>
<proteinExistence type="inferred from homology"/>
<dbReference type="GO" id="GO:0004984">
    <property type="term" value="F:olfactory receptor activity"/>
    <property type="evidence" value="ECO:0007669"/>
    <property type="project" value="InterPro"/>
</dbReference>
<reference evidence="16" key="1">
    <citation type="thesis" date="2020" institute="ProQuest LLC" country="789 East Eisenhower Parkway, Ann Arbor, MI, USA">
        <title>Comparative Genomics and Chromosome Evolution.</title>
        <authorList>
            <person name="Mudd A.B."/>
        </authorList>
    </citation>
    <scope>NUCLEOTIDE SEQUENCE</scope>
    <source>
        <strain evidence="16">1538</strain>
        <tissue evidence="16">Blood</tissue>
    </source>
</reference>
<name>A0AAV3ABS5_PYXAD</name>
<dbReference type="PROSITE" id="PS00237">
    <property type="entry name" value="G_PROTEIN_RECEP_F1_1"/>
    <property type="match status" value="1"/>
</dbReference>
<dbReference type="InterPro" id="IPR000725">
    <property type="entry name" value="Olfact_rcpt"/>
</dbReference>
<evidence type="ECO:0000256" key="10">
    <source>
        <dbReference type="ARBA" id="ARBA00023170"/>
    </source>
</evidence>
<keyword evidence="4 13" id="KW-0812">Transmembrane</keyword>
<dbReference type="EMBL" id="DYDO01000006">
    <property type="protein sequence ID" value="DBA22923.1"/>
    <property type="molecule type" value="Genomic_DNA"/>
</dbReference>
<dbReference type="GO" id="GO:0005886">
    <property type="term" value="C:plasma membrane"/>
    <property type="evidence" value="ECO:0007669"/>
    <property type="project" value="UniProtKB-SubCell"/>
</dbReference>
<evidence type="ECO:0000256" key="14">
    <source>
        <dbReference type="RuleBase" id="RU363047"/>
    </source>
</evidence>
<accession>A0AAV3ABS5</accession>
<evidence type="ECO:0000256" key="7">
    <source>
        <dbReference type="ARBA" id="ARBA00023040"/>
    </source>
</evidence>
<keyword evidence="3 14" id="KW-0716">Sensory transduction</keyword>
<evidence type="ECO:0000256" key="13">
    <source>
        <dbReference type="RuleBase" id="RU000688"/>
    </source>
</evidence>
<keyword evidence="11" id="KW-0325">Glycoprotein</keyword>
<keyword evidence="12 13" id="KW-0807">Transducer</keyword>
<evidence type="ECO:0000256" key="4">
    <source>
        <dbReference type="ARBA" id="ARBA00022692"/>
    </source>
</evidence>
<evidence type="ECO:0000256" key="6">
    <source>
        <dbReference type="ARBA" id="ARBA00022989"/>
    </source>
</evidence>
<feature type="transmembrane region" description="Helical" evidence="14">
    <location>
        <begin position="273"/>
        <end position="292"/>
    </location>
</feature>
<dbReference type="Proteomes" id="UP001181693">
    <property type="component" value="Unassembled WGS sequence"/>
</dbReference>
<evidence type="ECO:0000313" key="17">
    <source>
        <dbReference type="Proteomes" id="UP001181693"/>
    </source>
</evidence>
<dbReference type="GO" id="GO:0004930">
    <property type="term" value="F:G protein-coupled receptor activity"/>
    <property type="evidence" value="ECO:0007669"/>
    <property type="project" value="UniProtKB-KW"/>
</dbReference>
<dbReference type="PRINTS" id="PR00245">
    <property type="entry name" value="OLFACTORYR"/>
</dbReference>
<keyword evidence="2 14" id="KW-1003">Cell membrane</keyword>
<keyword evidence="8 14" id="KW-0472">Membrane</keyword>
<keyword evidence="5 14" id="KW-0552">Olfaction</keyword>
<keyword evidence="7 13" id="KW-0297">G-protein coupled receptor</keyword>
<dbReference type="CDD" id="cd13954">
    <property type="entry name" value="7tmA_OR"/>
    <property type="match status" value="1"/>
</dbReference>
<keyword evidence="6 14" id="KW-1133">Transmembrane helix</keyword>
<dbReference type="PROSITE" id="PS50262">
    <property type="entry name" value="G_PROTEIN_RECEP_F1_2"/>
    <property type="match status" value="1"/>
</dbReference>
<sequence>MGNTNDTQITLFRILGFPSLHKLKNLIFVLGLFIYIITLFGNVFIVLMVRKENRLHLPMYFFLVNISVIDIFYTSNIVPQMLATFVVEIFIISYTGCISQFFIHICLGSGECLTLATMAVDRYVAVCNPLHYLTIMNYTVCAALLAGVWLVAVIANIPPLMSVCWLNFCGSNTVNHFFCDAPPLLEISCYGSQVVESVNFVVAACIIMSSFSVIMLSYIMIIRAIILIPTKGGKLKTFSTCASHLIIVSIFFGSLMIMYVRPGYTNSPEYNKIVAVCYTMVTPMLNPIIYTFRNRDIKHAVKTYFMCHSA</sequence>
<dbReference type="PANTHER" id="PTHR24242:SF359">
    <property type="entry name" value="ODORANT RECEPTOR-RELATED"/>
    <property type="match status" value="1"/>
</dbReference>
<feature type="transmembrane region" description="Helical" evidence="14">
    <location>
        <begin position="200"/>
        <end position="226"/>
    </location>
</feature>
<dbReference type="InterPro" id="IPR050939">
    <property type="entry name" value="Olfactory_GPCR1"/>
</dbReference>
<evidence type="ECO:0000259" key="15">
    <source>
        <dbReference type="PROSITE" id="PS50262"/>
    </source>
</evidence>
<comment type="similarity">
    <text evidence="13">Belongs to the G-protein coupled receptor 1 family.</text>
</comment>
<dbReference type="SUPFAM" id="SSF81321">
    <property type="entry name" value="Family A G protein-coupled receptor-like"/>
    <property type="match status" value="1"/>
</dbReference>
<evidence type="ECO:0000256" key="5">
    <source>
        <dbReference type="ARBA" id="ARBA00022725"/>
    </source>
</evidence>
<feature type="transmembrane region" description="Helical" evidence="14">
    <location>
        <begin position="132"/>
        <end position="157"/>
    </location>
</feature>
<evidence type="ECO:0000256" key="2">
    <source>
        <dbReference type="ARBA" id="ARBA00022475"/>
    </source>
</evidence>
<evidence type="ECO:0000256" key="8">
    <source>
        <dbReference type="ARBA" id="ARBA00023136"/>
    </source>
</evidence>
<feature type="transmembrane region" description="Helical" evidence="14">
    <location>
        <begin position="238"/>
        <end position="261"/>
    </location>
</feature>
<dbReference type="PRINTS" id="PR00237">
    <property type="entry name" value="GPCRRHODOPSN"/>
</dbReference>
<comment type="caution">
    <text evidence="16">The sequence shown here is derived from an EMBL/GenBank/DDBJ whole genome shotgun (WGS) entry which is preliminary data.</text>
</comment>
<evidence type="ECO:0000256" key="3">
    <source>
        <dbReference type="ARBA" id="ARBA00022606"/>
    </source>
</evidence>
<comment type="subcellular location">
    <subcellularLocation>
        <location evidence="1 14">Cell membrane</location>
        <topology evidence="1 14">Multi-pass membrane protein</topology>
    </subcellularLocation>
</comment>
<dbReference type="Pfam" id="PF13853">
    <property type="entry name" value="7tm_4"/>
    <property type="match status" value="1"/>
</dbReference>
<evidence type="ECO:0000256" key="12">
    <source>
        <dbReference type="ARBA" id="ARBA00023224"/>
    </source>
</evidence>
<organism evidence="16 17">
    <name type="scientific">Pyxicephalus adspersus</name>
    <name type="common">African bullfrog</name>
    <dbReference type="NCBI Taxonomy" id="30357"/>
    <lineage>
        <taxon>Eukaryota</taxon>
        <taxon>Metazoa</taxon>
        <taxon>Chordata</taxon>
        <taxon>Craniata</taxon>
        <taxon>Vertebrata</taxon>
        <taxon>Euteleostomi</taxon>
        <taxon>Amphibia</taxon>
        <taxon>Batrachia</taxon>
        <taxon>Anura</taxon>
        <taxon>Neobatrachia</taxon>
        <taxon>Ranoidea</taxon>
        <taxon>Pyxicephalidae</taxon>
        <taxon>Pyxicephalinae</taxon>
        <taxon>Pyxicephalus</taxon>
    </lineage>
</organism>
<evidence type="ECO:0000256" key="1">
    <source>
        <dbReference type="ARBA" id="ARBA00004651"/>
    </source>
</evidence>
<gene>
    <name evidence="16" type="ORF">GDO54_013911</name>
</gene>
<feature type="transmembrane region" description="Helical" evidence="14">
    <location>
        <begin position="98"/>
        <end position="120"/>
    </location>
</feature>
<evidence type="ECO:0000313" key="16">
    <source>
        <dbReference type="EMBL" id="DBA22923.1"/>
    </source>
</evidence>
<evidence type="ECO:0000256" key="11">
    <source>
        <dbReference type="ARBA" id="ARBA00023180"/>
    </source>
</evidence>
<dbReference type="InterPro" id="IPR000276">
    <property type="entry name" value="GPCR_Rhodpsn"/>
</dbReference>